<proteinExistence type="predicted"/>
<evidence type="ECO:0000313" key="3">
    <source>
        <dbReference type="EMBL" id="ARU45937.1"/>
    </source>
</evidence>
<feature type="region of interest" description="Disordered" evidence="1">
    <location>
        <begin position="247"/>
        <end position="266"/>
    </location>
</feature>
<evidence type="ECO:0000313" key="4">
    <source>
        <dbReference type="Proteomes" id="UP000195652"/>
    </source>
</evidence>
<reference evidence="3 4" key="1">
    <citation type="journal article" date="2014" name="BMC Vet. Res.">
        <title>First report of Corynebacterium pseudotuberculosis from caseous lymphadenitis lesions in Black Alentejano pig (Sus scrofa domesticus).</title>
        <authorList>
            <person name="Oliveira M."/>
            <person name="Barroco C."/>
            <person name="Mottola C."/>
            <person name="Santos R."/>
            <person name="Lemsaddek A."/>
            <person name="Tavares L."/>
            <person name="Semedo-Lemsaddek T."/>
        </authorList>
    </citation>
    <scope>NUCLEOTIDE SEQUENCE [LARGE SCALE GENOMIC DNA]</scope>
    <source>
        <strain evidence="3 4">PO100/5</strain>
    </source>
</reference>
<dbReference type="EMBL" id="CP021417">
    <property type="protein sequence ID" value="ARU45937.1"/>
    <property type="molecule type" value="Genomic_DNA"/>
</dbReference>
<protein>
    <recommendedName>
        <fullName evidence="5">EcsC family protein</fullName>
    </recommendedName>
</protein>
<keyword evidence="2" id="KW-0812">Transmembrane</keyword>
<organism evidence="3 4">
    <name type="scientific">Corynebacterium silvaticum</name>
    <dbReference type="NCBI Taxonomy" id="2320431"/>
    <lineage>
        <taxon>Bacteria</taxon>
        <taxon>Bacillati</taxon>
        <taxon>Actinomycetota</taxon>
        <taxon>Actinomycetes</taxon>
        <taxon>Mycobacteriales</taxon>
        <taxon>Corynebacteriaceae</taxon>
        <taxon>Corynebacterium</taxon>
    </lineage>
</organism>
<reference evidence="3 4" key="4">
    <citation type="journal article" date="2020" name="PLoS ONE">
        <title>Taxonomic classification of strain PO100/5 shows a broader geographic distribution and genetic markers of the recently described Corynebacterium silvaticum.</title>
        <authorList>
            <person name="Viana M.V.C."/>
            <person name="Profeta R."/>
            <person name="da Silva A.L."/>
            <person name="Hurtado R."/>
            <person name="Cerqueira J.C."/>
            <person name="Ribeiro B.F.S."/>
            <person name="Almeida M.O."/>
            <person name="Morais-Rodrigues F."/>
            <person name="Soares S.C."/>
            <person name="Oliveira M."/>
            <person name="Tavares L."/>
            <person name="Figueiredo H."/>
            <person name="Wattam A.R."/>
            <person name="Barh D."/>
            <person name="Ghosh P."/>
            <person name="Silva A."/>
            <person name="Azevedo V."/>
        </authorList>
    </citation>
    <scope>NUCLEOTIDE SEQUENCE [LARGE SCALE GENOMIC DNA]</scope>
    <source>
        <strain evidence="3 4">PO100/5</strain>
    </source>
</reference>
<feature type="transmembrane region" description="Helical" evidence="2">
    <location>
        <begin position="93"/>
        <end position="118"/>
    </location>
</feature>
<dbReference type="Proteomes" id="UP000195652">
    <property type="component" value="Chromosome"/>
</dbReference>
<keyword evidence="2" id="KW-0472">Membrane</keyword>
<evidence type="ECO:0000256" key="2">
    <source>
        <dbReference type="SAM" id="Phobius"/>
    </source>
</evidence>
<dbReference type="RefSeq" id="WP_087453767.1">
    <property type="nucleotide sequence ID" value="NZ_CP021417.2"/>
</dbReference>
<accession>A0A7U5HLE9</accession>
<dbReference type="KEGG" id="csil:CBE74_04895"/>
<evidence type="ECO:0008006" key="5">
    <source>
        <dbReference type="Google" id="ProtNLM"/>
    </source>
</evidence>
<reference evidence="3 4" key="2">
    <citation type="journal article" date="2020" name="Antonie Van Leeuwenhoek">
        <title>Phylogenomic characterisation of a novel corynebacterial species pathogenic to animals.</title>
        <authorList>
            <person name="Moller J."/>
            <person name="Musella L."/>
            <person name="Melnikov V."/>
            <person name="Geissdorfer W."/>
            <person name="Burkovski A."/>
            <person name="Sangal V."/>
        </authorList>
    </citation>
    <scope>NUCLEOTIDE SEQUENCE [LARGE SCALE GENOMIC DNA]</scope>
    <source>
        <strain evidence="3 4">PO100/5</strain>
    </source>
</reference>
<dbReference type="AlphaFoldDB" id="A0A7U5HLE9"/>
<name>A0A7U5HLE9_9CORY</name>
<sequence length="275" mass="28640">MRIVNKAITSVTDKVLFRGKDSDQPITDTYGSDPQALANETGPAGRVLIKALDKAVHLQSSAITGYVDWLRSRNPEASPQEIQRLMDKHFMRLATGTGAGAGIAAAVPGIGFITGAVAVSAESLVFLDAAAFYTVASAYLRGGDILDPERRKALILVAILGSAGSALADASINAGNSVAAISRLSVRNLGEVNNQLLRMALNQVSKRLRTAWIGKIMPMGVGAVLGTVANRKLASKVVNNTNESLGPLPAAFSSPAPNKDSVPEPTEIAAAALKD</sequence>
<dbReference type="GeneID" id="75007598"/>
<keyword evidence="2" id="KW-1133">Transmembrane helix</keyword>
<reference evidence="3 4" key="3">
    <citation type="journal article" date="2020" name="Int. J. Syst. Evol. Microbiol.">
        <title>Corynebacterium silvaticum sp. nov., a unique group of NTTB corynebacteria in wild boar and roe deer.</title>
        <authorList>
            <person name="Dangel A."/>
            <person name="Berger A."/>
            <person name="Rau J."/>
            <person name="Eisenberg T."/>
            <person name="Kampfer P."/>
            <person name="Margos G."/>
            <person name="Contzen M."/>
            <person name="Busse H.J."/>
            <person name="Konrad R."/>
            <person name="Peters M."/>
            <person name="Sting R."/>
            <person name="Sing A."/>
        </authorList>
    </citation>
    <scope>NUCLEOTIDE SEQUENCE [LARGE SCALE GENOMIC DNA]</scope>
    <source>
        <strain evidence="3 4">PO100/5</strain>
    </source>
</reference>
<gene>
    <name evidence="3" type="ORF">CBE74_04895</name>
</gene>
<keyword evidence="4" id="KW-1185">Reference proteome</keyword>
<evidence type="ECO:0000256" key="1">
    <source>
        <dbReference type="SAM" id="MobiDB-lite"/>
    </source>
</evidence>